<dbReference type="InterPro" id="IPR010730">
    <property type="entry name" value="HET"/>
</dbReference>
<dbReference type="OrthoDB" id="3600004at2759"/>
<evidence type="ECO:0000259" key="1">
    <source>
        <dbReference type="Pfam" id="PF06985"/>
    </source>
</evidence>
<proteinExistence type="predicted"/>
<accession>A0A8T9CD94</accession>
<dbReference type="AlphaFoldDB" id="A0A8T9CD94"/>
<dbReference type="EMBL" id="QGMK01000223">
    <property type="protein sequence ID" value="TVY83162.1"/>
    <property type="molecule type" value="Genomic_DNA"/>
</dbReference>
<feature type="domain" description="Heterokaryon incompatibility" evidence="1">
    <location>
        <begin position="47"/>
        <end position="184"/>
    </location>
</feature>
<keyword evidence="3" id="KW-1185">Reference proteome</keyword>
<protein>
    <submittedName>
        <fullName evidence="2">Heterokaryon incompatibility protein 6 OR allele</fullName>
    </submittedName>
</protein>
<evidence type="ECO:0000313" key="2">
    <source>
        <dbReference type="EMBL" id="TVY83162.1"/>
    </source>
</evidence>
<evidence type="ECO:0000313" key="3">
    <source>
        <dbReference type="Proteomes" id="UP000469558"/>
    </source>
</evidence>
<gene>
    <name evidence="2" type="primary">het-6_7</name>
    <name evidence="2" type="ORF">LSUE1_G005309</name>
</gene>
<comment type="caution">
    <text evidence="2">The sequence shown here is derived from an EMBL/GenBank/DDBJ whole genome shotgun (WGS) entry which is preliminary data.</text>
</comment>
<dbReference type="Proteomes" id="UP000469558">
    <property type="component" value="Unassembled WGS sequence"/>
</dbReference>
<reference evidence="2 3" key="1">
    <citation type="submission" date="2018-05" db="EMBL/GenBank/DDBJ databases">
        <title>Genome sequencing and assembly of the regulated plant pathogen Lachnellula willkommii and related sister species for the development of diagnostic species identification markers.</title>
        <authorList>
            <person name="Giroux E."/>
            <person name="Bilodeau G."/>
        </authorList>
    </citation>
    <scope>NUCLEOTIDE SEQUENCE [LARGE SCALE GENOMIC DNA]</scope>
    <source>
        <strain evidence="2 3">CBS 268.59</strain>
    </source>
</reference>
<dbReference type="PANTHER" id="PTHR24148:SF64">
    <property type="entry name" value="HETEROKARYON INCOMPATIBILITY DOMAIN-CONTAINING PROTEIN"/>
    <property type="match status" value="1"/>
</dbReference>
<dbReference type="InterPro" id="IPR052895">
    <property type="entry name" value="HetReg/Transcr_Mod"/>
</dbReference>
<sequence>MSGSVPAVYEPLEVSDSIRLLVLQPGSENDPIIWQLIQSSLSQSPNYEALSYMWGNSAELMAAYDGQSRTLKIKRNLWYALKHLRSPLNERILWVDAVCIDQSNNNERVHQIKFMGRIFRMARTVLVWLGTESKGSANALNWIRRCNAQFQRYGRSTQQQTRGWKALAHLCNRDYWKRVWIVQEVVLARRLTIHCGRSQADWRGFVNILNEAHPILTPPTCSAIVAQISASLPRTLIRLRARNVTEEHGYPLLELMEMTSDSKSTNPHDKVFGLLGLASDGQNFRKIIDYSTSLRDIYSSLWHSLIARNSPFPYTSVSTSFKMILKNTPFKRPSHDFDHSQTELSVRGHSLGTVVYAGQPWSSSASDYGWVLTVKQLYARGYPIKSYIETFISAFNEMDFNLSDPFAPEQPTFEYSPLSPTGPSFATGLYQLDKAAPEEFFLPPATDLRSCVLVIGSGGHVGLTIASACVGDRIYQFQNREVTMITRCCRDGNEETQVMICSALLPWRCDGNPIHDAPVGSTAASFCVTQNIHDAVMGEIGNQNGQNFGRRPMFECFNEDEMEFDTENINPRKI</sequence>
<organism evidence="2 3">
    <name type="scientific">Lachnellula suecica</name>
    <dbReference type="NCBI Taxonomy" id="602035"/>
    <lineage>
        <taxon>Eukaryota</taxon>
        <taxon>Fungi</taxon>
        <taxon>Dikarya</taxon>
        <taxon>Ascomycota</taxon>
        <taxon>Pezizomycotina</taxon>
        <taxon>Leotiomycetes</taxon>
        <taxon>Helotiales</taxon>
        <taxon>Lachnaceae</taxon>
        <taxon>Lachnellula</taxon>
    </lineage>
</organism>
<dbReference type="PANTHER" id="PTHR24148">
    <property type="entry name" value="ANKYRIN REPEAT DOMAIN-CONTAINING PROTEIN 39 HOMOLOG-RELATED"/>
    <property type="match status" value="1"/>
</dbReference>
<dbReference type="Pfam" id="PF06985">
    <property type="entry name" value="HET"/>
    <property type="match status" value="1"/>
</dbReference>
<name>A0A8T9CD94_9HELO</name>